<evidence type="ECO:0008006" key="3">
    <source>
        <dbReference type="Google" id="ProtNLM"/>
    </source>
</evidence>
<comment type="caution">
    <text evidence="1">The sequence shown here is derived from an EMBL/GenBank/DDBJ whole genome shotgun (WGS) entry which is preliminary data.</text>
</comment>
<organism evidence="1 2">
    <name type="scientific">Rhizobium redzepovicii</name>
    <dbReference type="NCBI Taxonomy" id="2867518"/>
    <lineage>
        <taxon>Bacteria</taxon>
        <taxon>Pseudomonadati</taxon>
        <taxon>Pseudomonadota</taxon>
        <taxon>Alphaproteobacteria</taxon>
        <taxon>Hyphomicrobiales</taxon>
        <taxon>Rhizobiaceae</taxon>
        <taxon>Rhizobium/Agrobacterium group</taxon>
        <taxon>Rhizobium</taxon>
    </lineage>
</organism>
<evidence type="ECO:0000313" key="1">
    <source>
        <dbReference type="EMBL" id="MDR9764383.1"/>
    </source>
</evidence>
<evidence type="ECO:0000313" key="2">
    <source>
        <dbReference type="Proteomes" id="UP001269402"/>
    </source>
</evidence>
<dbReference type="Proteomes" id="UP001269402">
    <property type="component" value="Unassembled WGS sequence"/>
</dbReference>
<dbReference type="RefSeq" id="WP_310808937.1">
    <property type="nucleotide sequence ID" value="NZ_JAVLSH010000032.1"/>
</dbReference>
<protein>
    <recommendedName>
        <fullName evidence="3">ATP-binding protein</fullName>
    </recommendedName>
</protein>
<name>A0AAW8PG54_9HYPH</name>
<dbReference type="AlphaFoldDB" id="A0AAW8PG54"/>
<reference evidence="2" key="1">
    <citation type="submission" date="2023-07" db="EMBL/GenBank/DDBJ databases">
        <title>Genomic characterization of faba bean (Vicia faba) microsymbionts in Mexican soils.</title>
        <authorList>
            <person name="Rivera Orduna F.N."/>
            <person name="Guevara-Luna J."/>
            <person name="Yan J."/>
            <person name="Arroyo-Herrera I."/>
            <person name="Li Y."/>
            <person name="Vasquez-Murrieta M.S."/>
            <person name="Wang E.T."/>
        </authorList>
    </citation>
    <scope>NUCLEOTIDE SEQUENCE [LARGE SCALE GENOMIC DNA]</scope>
    <source>
        <strain evidence="2">CH6</strain>
    </source>
</reference>
<accession>A0AAW8PG54</accession>
<dbReference type="EMBL" id="JAVLSH010000032">
    <property type="protein sequence ID" value="MDR9764383.1"/>
    <property type="molecule type" value="Genomic_DNA"/>
</dbReference>
<proteinExistence type="predicted"/>
<keyword evidence="2" id="KW-1185">Reference proteome</keyword>
<gene>
    <name evidence="1" type="ORF">RJJ37_33020</name>
</gene>
<sequence>MTFIQNLKLTANPFEHYTAETEPNISEYAVRPPYLQSISDRARGLSSFILFGNRGAGKSATRITVFNEVWKGLENNSAGGSRPFVVNLTDFSTIQDVFRSNKLTDRELVQLAGFVVIEQILAWLASLEPADREVFLEGLNKAERTLVFAMTKGFYLSVSEMDRSVGLLPVSWTSS</sequence>